<feature type="transmembrane region" description="Helical" evidence="1">
    <location>
        <begin position="581"/>
        <end position="599"/>
    </location>
</feature>
<reference evidence="3" key="1">
    <citation type="journal article" date="2019" name="Int. J. Syst. Evol. Microbiol.">
        <title>The Global Catalogue of Microorganisms (GCM) 10K type strain sequencing project: providing services to taxonomists for standard genome sequencing and annotation.</title>
        <authorList>
            <consortium name="The Broad Institute Genomics Platform"/>
            <consortium name="The Broad Institute Genome Sequencing Center for Infectious Disease"/>
            <person name="Wu L."/>
            <person name="Ma J."/>
        </authorList>
    </citation>
    <scope>NUCLEOTIDE SEQUENCE [LARGE SCALE GENOMIC DNA]</scope>
    <source>
        <strain evidence="3">KCTC 42498</strain>
    </source>
</reference>
<name>A0ABW5IKC8_9BACT</name>
<dbReference type="EMBL" id="JBHULU010000012">
    <property type="protein sequence ID" value="MFD2514109.1"/>
    <property type="molecule type" value="Genomic_DNA"/>
</dbReference>
<evidence type="ECO:0000256" key="1">
    <source>
        <dbReference type="SAM" id="Phobius"/>
    </source>
</evidence>
<feature type="transmembrane region" description="Helical" evidence="1">
    <location>
        <begin position="6"/>
        <end position="25"/>
    </location>
</feature>
<sequence>MITGQIYLPWLIGGVIVLLLFWLAWRRPNRQRLVWRLLASAVAGISLVLLVFPPAVQQAISPSTAVLLTEGFNSDSLDALLQKLEAKPQLYTYKTSSANNAVAVPSLHTLRQQQPGLQKLHLFGYGLYKEELQMLDRIKIVPHLSAAPAEVQAVTWTPNMHLGEAIEVTGKAFPGNEEKMMLYLYAAGRAQDSVEVTPDSTQTFQLSYTPKATGRYTYTLLTKQQGRLDSLGQLPLEVLPPKQLGVLLLASAPNFEFKFLKNHLGELHHRVAMQTTVSKGISQSEWLNMPRINLSRISPKLLKNFDVVVVEPEALQNLSSTERAVLQKAVTEDGLGILTIATAPLNSRHTAFFTGFQTKRLSQQDTRNVRASWAGKSYTATAAPYTLINTTAVNSLVQEQKNNLLVGVKRAGWGKVAMSYVPQTFAWHLEGKSEIYASYWANLLTGIAKEQVQEKFWKVDQPQVPQPDKPVVLTFTDYASDVSSTIPDAAVVRLADSARVNLALAQNTHQPEQFSGTFWPGRSGWFQVQTTDSEPHYFYVHESTDWPHTGIQVRQRATQEYIAKQAIEPSSGTVAYKKEPVSLIWFFVLFVLSSSYLWLEEKF</sequence>
<proteinExistence type="predicted"/>
<evidence type="ECO:0000313" key="3">
    <source>
        <dbReference type="Proteomes" id="UP001597544"/>
    </source>
</evidence>
<protein>
    <submittedName>
        <fullName evidence="2">Uncharacterized protein</fullName>
    </submittedName>
</protein>
<feature type="transmembrane region" description="Helical" evidence="1">
    <location>
        <begin position="37"/>
        <end position="56"/>
    </location>
</feature>
<accession>A0ABW5IKC8</accession>
<organism evidence="2 3">
    <name type="scientific">Pontibacter locisalis</name>
    <dbReference type="NCBI Taxonomy" id="1719035"/>
    <lineage>
        <taxon>Bacteria</taxon>
        <taxon>Pseudomonadati</taxon>
        <taxon>Bacteroidota</taxon>
        <taxon>Cytophagia</taxon>
        <taxon>Cytophagales</taxon>
        <taxon>Hymenobacteraceae</taxon>
        <taxon>Pontibacter</taxon>
    </lineage>
</organism>
<dbReference type="Proteomes" id="UP001597544">
    <property type="component" value="Unassembled WGS sequence"/>
</dbReference>
<comment type="caution">
    <text evidence="2">The sequence shown here is derived from an EMBL/GenBank/DDBJ whole genome shotgun (WGS) entry which is preliminary data.</text>
</comment>
<gene>
    <name evidence="2" type="ORF">ACFSRY_09550</name>
</gene>
<keyword evidence="1" id="KW-0812">Transmembrane</keyword>
<dbReference type="RefSeq" id="WP_377506003.1">
    <property type="nucleotide sequence ID" value="NZ_JBHULU010000012.1"/>
</dbReference>
<keyword evidence="1" id="KW-0472">Membrane</keyword>
<keyword evidence="1" id="KW-1133">Transmembrane helix</keyword>
<keyword evidence="3" id="KW-1185">Reference proteome</keyword>
<evidence type="ECO:0000313" key="2">
    <source>
        <dbReference type="EMBL" id="MFD2514109.1"/>
    </source>
</evidence>